<keyword evidence="11" id="KW-1185">Reference proteome</keyword>
<dbReference type="Pfam" id="PF20730">
    <property type="entry name" value="YetF_N"/>
    <property type="match status" value="1"/>
</dbReference>
<dbReference type="RefSeq" id="WP_078700423.1">
    <property type="nucleotide sequence ID" value="NZ_LT796768.1"/>
</dbReference>
<organism evidence="10 11">
    <name type="scientific">Aeromicrobium choanae</name>
    <dbReference type="NCBI Taxonomy" id="1736691"/>
    <lineage>
        <taxon>Bacteria</taxon>
        <taxon>Bacillati</taxon>
        <taxon>Actinomycetota</taxon>
        <taxon>Actinomycetes</taxon>
        <taxon>Propionibacteriales</taxon>
        <taxon>Nocardioidaceae</taxon>
        <taxon>Aeromicrobium</taxon>
    </lineage>
</organism>
<evidence type="ECO:0000256" key="1">
    <source>
        <dbReference type="ARBA" id="ARBA00004651"/>
    </source>
</evidence>
<comment type="similarity">
    <text evidence="2">Belongs to the UPF0702 family.</text>
</comment>
<proteinExistence type="inferred from homology"/>
<dbReference type="OrthoDB" id="9793799at2"/>
<evidence type="ECO:0008006" key="12">
    <source>
        <dbReference type="Google" id="ProtNLM"/>
    </source>
</evidence>
<dbReference type="InterPro" id="IPR048454">
    <property type="entry name" value="YetF_N"/>
</dbReference>
<evidence type="ECO:0000256" key="6">
    <source>
        <dbReference type="ARBA" id="ARBA00023136"/>
    </source>
</evidence>
<dbReference type="STRING" id="1736691.SAMN06295964_2454"/>
<evidence type="ECO:0000256" key="5">
    <source>
        <dbReference type="ARBA" id="ARBA00022989"/>
    </source>
</evidence>
<evidence type="ECO:0000259" key="8">
    <source>
        <dbReference type="Pfam" id="PF04239"/>
    </source>
</evidence>
<keyword evidence="6 7" id="KW-0472">Membrane</keyword>
<dbReference type="GO" id="GO:0005886">
    <property type="term" value="C:plasma membrane"/>
    <property type="evidence" value="ECO:0007669"/>
    <property type="project" value="UniProtKB-SubCell"/>
</dbReference>
<feature type="domain" description="YetF C-terminal" evidence="8">
    <location>
        <begin position="83"/>
        <end position="144"/>
    </location>
</feature>
<dbReference type="AlphaFoldDB" id="A0A1T4Z647"/>
<feature type="transmembrane region" description="Helical" evidence="7">
    <location>
        <begin position="57"/>
        <end position="77"/>
    </location>
</feature>
<evidence type="ECO:0000256" key="3">
    <source>
        <dbReference type="ARBA" id="ARBA00022475"/>
    </source>
</evidence>
<reference evidence="11" key="1">
    <citation type="submission" date="2017-02" db="EMBL/GenBank/DDBJ databases">
        <authorList>
            <person name="Varghese N."/>
            <person name="Submissions S."/>
        </authorList>
    </citation>
    <scope>NUCLEOTIDE SEQUENCE [LARGE SCALE GENOMIC DNA]</scope>
    <source>
        <strain evidence="11">9H-4</strain>
    </source>
</reference>
<evidence type="ECO:0000256" key="2">
    <source>
        <dbReference type="ARBA" id="ARBA00006448"/>
    </source>
</evidence>
<gene>
    <name evidence="10" type="ORF">SAMN06295964_2454</name>
</gene>
<dbReference type="Proteomes" id="UP000191040">
    <property type="component" value="Chromosome I"/>
</dbReference>
<evidence type="ECO:0000259" key="9">
    <source>
        <dbReference type="Pfam" id="PF20730"/>
    </source>
</evidence>
<sequence length="149" mass="16676">MNIVLSAAVVFLLIWIVMRVVGKRELSELSAFDFVILVVMGDLVAEAVIAEDTSITGAIVAVSTFALLTVVVSWISWRLPSRRKLFEGVPVLLIRDGELIEETLRIERLNTADVLAAARQEGIERLEDVRWAVLEQDGKFSFFVETTDR</sequence>
<evidence type="ECO:0000313" key="11">
    <source>
        <dbReference type="Proteomes" id="UP000191040"/>
    </source>
</evidence>
<protein>
    <recommendedName>
        <fullName evidence="12">DUF421 domain-containing protein</fullName>
    </recommendedName>
</protein>
<evidence type="ECO:0000256" key="7">
    <source>
        <dbReference type="SAM" id="Phobius"/>
    </source>
</evidence>
<feature type="domain" description="YetF-like N-terminal transmembrane" evidence="9">
    <location>
        <begin position="3"/>
        <end position="75"/>
    </location>
</feature>
<dbReference type="InterPro" id="IPR007353">
    <property type="entry name" value="DUF421"/>
</dbReference>
<dbReference type="Gene3D" id="3.30.240.20">
    <property type="entry name" value="bsu07140 like domains"/>
    <property type="match status" value="1"/>
</dbReference>
<keyword evidence="5 7" id="KW-1133">Transmembrane helix</keyword>
<evidence type="ECO:0000313" key="10">
    <source>
        <dbReference type="EMBL" id="SKB09025.1"/>
    </source>
</evidence>
<accession>A0A1T4Z647</accession>
<dbReference type="Pfam" id="PF04239">
    <property type="entry name" value="DUF421"/>
    <property type="match status" value="1"/>
</dbReference>
<dbReference type="InterPro" id="IPR023090">
    <property type="entry name" value="UPF0702_alpha/beta_dom_sf"/>
</dbReference>
<keyword evidence="4 7" id="KW-0812">Transmembrane</keyword>
<feature type="transmembrane region" description="Helical" evidence="7">
    <location>
        <begin position="29"/>
        <end position="50"/>
    </location>
</feature>
<name>A0A1T4Z647_9ACTN</name>
<evidence type="ECO:0000256" key="4">
    <source>
        <dbReference type="ARBA" id="ARBA00022692"/>
    </source>
</evidence>
<keyword evidence="3" id="KW-1003">Cell membrane</keyword>
<comment type="subcellular location">
    <subcellularLocation>
        <location evidence="1">Cell membrane</location>
        <topology evidence="1">Multi-pass membrane protein</topology>
    </subcellularLocation>
</comment>
<dbReference type="PANTHER" id="PTHR34582:SF6">
    <property type="entry name" value="UPF0702 TRANSMEMBRANE PROTEIN YCAP"/>
    <property type="match status" value="1"/>
</dbReference>
<dbReference type="EMBL" id="LT796768">
    <property type="protein sequence ID" value="SKB09025.1"/>
    <property type="molecule type" value="Genomic_DNA"/>
</dbReference>
<dbReference type="PANTHER" id="PTHR34582">
    <property type="entry name" value="UPF0702 TRANSMEMBRANE PROTEIN YCAP"/>
    <property type="match status" value="1"/>
</dbReference>